<feature type="domain" description="Integrase catalytic" evidence="7">
    <location>
        <begin position="123"/>
        <end position="296"/>
    </location>
</feature>
<feature type="domain" description="HTH IS21-type" evidence="6">
    <location>
        <begin position="5"/>
        <end position="68"/>
    </location>
</feature>
<dbReference type="RefSeq" id="WP_136501204.1">
    <property type="nucleotide sequence ID" value="NZ_SSWL01000048.1"/>
</dbReference>
<dbReference type="Proteomes" id="UP000306697">
    <property type="component" value="Unassembled WGS sequence"/>
</dbReference>
<dbReference type="GO" id="GO:0006310">
    <property type="term" value="P:DNA recombination"/>
    <property type="evidence" value="ECO:0007669"/>
    <property type="project" value="UniProtKB-KW"/>
</dbReference>
<dbReference type="InterPro" id="IPR012337">
    <property type="entry name" value="RNaseH-like_sf"/>
</dbReference>
<evidence type="ECO:0000259" key="7">
    <source>
        <dbReference type="PROSITE" id="PS50994"/>
    </source>
</evidence>
<reference evidence="8 9" key="1">
    <citation type="submission" date="2019-04" db="EMBL/GenBank/DDBJ databases">
        <title>Genome Announcement To Ensure Probiotic Safety of Bifidobacterium longum subsp infantis UBBI-01.</title>
        <authorList>
            <person name="Sulthana A."/>
            <person name="Lakshmi S.G."/>
            <person name="Madempudi R.S."/>
        </authorList>
    </citation>
    <scope>NUCLEOTIDE SEQUENCE [LARGE SCALE GENOMIC DNA]</scope>
    <source>
        <strain evidence="8 9">UBBI-01</strain>
    </source>
</reference>
<evidence type="ECO:0000313" key="9">
    <source>
        <dbReference type="Proteomes" id="UP000306697"/>
    </source>
</evidence>
<dbReference type="PROSITE" id="PS50994">
    <property type="entry name" value="INTEGRASE"/>
    <property type="match status" value="1"/>
</dbReference>
<gene>
    <name evidence="8" type="ORF">E6L38_12760</name>
</gene>
<dbReference type="EMBL" id="SSWL01000048">
    <property type="protein sequence ID" value="THJ25642.1"/>
    <property type="molecule type" value="Genomic_DNA"/>
</dbReference>
<dbReference type="InterPro" id="IPR036397">
    <property type="entry name" value="RNaseH_sf"/>
</dbReference>
<dbReference type="InterPro" id="IPR017894">
    <property type="entry name" value="HTH_IS21_transposase_type"/>
</dbReference>
<dbReference type="PANTHER" id="PTHR35004">
    <property type="entry name" value="TRANSPOSASE RV3428C-RELATED"/>
    <property type="match status" value="1"/>
</dbReference>
<dbReference type="SUPFAM" id="SSF53098">
    <property type="entry name" value="Ribonuclease H-like"/>
    <property type="match status" value="1"/>
</dbReference>
<keyword evidence="2" id="KW-0815">Transposition</keyword>
<dbReference type="PROSITE" id="PS50531">
    <property type="entry name" value="HTH_IS21"/>
    <property type="match status" value="1"/>
</dbReference>
<evidence type="ECO:0000256" key="4">
    <source>
        <dbReference type="ARBA" id="ARBA00023172"/>
    </source>
</evidence>
<evidence type="ECO:0000256" key="3">
    <source>
        <dbReference type="ARBA" id="ARBA00023125"/>
    </source>
</evidence>
<feature type="region of interest" description="Disordered" evidence="5">
    <location>
        <begin position="1"/>
        <end position="32"/>
    </location>
</feature>
<dbReference type="Pfam" id="PF22483">
    <property type="entry name" value="Mu-transpos_C_2"/>
    <property type="match status" value="1"/>
</dbReference>
<comment type="similarity">
    <text evidence="1">Belongs to the transposase IS21/IS408/IS1162 family.</text>
</comment>
<protein>
    <submittedName>
        <fullName evidence="8">IS21 family transposase</fullName>
    </submittedName>
</protein>
<comment type="caution">
    <text evidence="8">The sequence shown here is derived from an EMBL/GenBank/DDBJ whole genome shotgun (WGS) entry which is preliminary data.</text>
</comment>
<dbReference type="InterPro" id="IPR054353">
    <property type="entry name" value="IstA-like_C"/>
</dbReference>
<evidence type="ECO:0000259" key="6">
    <source>
        <dbReference type="PROSITE" id="PS50531"/>
    </source>
</evidence>
<organism evidence="8 9">
    <name type="scientific">Bifidobacterium longum subsp. infantis</name>
    <dbReference type="NCBI Taxonomy" id="1682"/>
    <lineage>
        <taxon>Bacteria</taxon>
        <taxon>Bacillati</taxon>
        <taxon>Actinomycetota</taxon>
        <taxon>Actinomycetes</taxon>
        <taxon>Bifidobacteriales</taxon>
        <taxon>Bifidobacteriaceae</taxon>
        <taxon>Bifidobacterium</taxon>
    </lineage>
</organism>
<feature type="non-terminal residue" evidence="8">
    <location>
        <position position="1"/>
    </location>
</feature>
<evidence type="ECO:0000256" key="2">
    <source>
        <dbReference type="ARBA" id="ARBA00022578"/>
    </source>
</evidence>
<dbReference type="NCBIfam" id="NF033546">
    <property type="entry name" value="transpos_IS21"/>
    <property type="match status" value="1"/>
</dbReference>
<evidence type="ECO:0000256" key="5">
    <source>
        <dbReference type="SAM" id="MobiDB-lite"/>
    </source>
</evidence>
<proteinExistence type="inferred from homology"/>
<keyword evidence="3" id="KW-0238">DNA-binding</keyword>
<sequence length="427" mass="47362">AMPMPKQQDIRRLDRQGVSRSEIARRPDVDRATVAKYADMDDMTPKPPMDRRRGSKIDPYAALVDEWLEADRMLPRKQRHTARRVHDRLRAETGYDGEYTTTPGYVRRWREANRSGSDGYGELVWAPGVAQIDFGVAKARIAGGLVDDHCLVVAFPHSNMWYVTSLPGENAECLCHGPVEVFEHIGGVPPVIVMDNATGAGRRNARGEVTPAAVFDAFLAHHRIDARFCNPYSGWGKGAVENAVGFLRRDLMVPPLEAETHAQLGRIMLDRCDALAASSRHYRRGTAIGDVFGEDRAALMPLPSTTFDPIRWESRRADKYGQIDIDSNRYLAGAALHGRTLLAAIRWDGVQITDPGAGEIVARYPRVYGRSQSTLQDPGLAMPVLAAKPGSWRESSIRPDFPEDVRAWLDEADSKRLAQSLRSIGAA</sequence>
<feature type="compositionally biased region" description="Basic and acidic residues" evidence="5">
    <location>
        <begin position="8"/>
        <end position="32"/>
    </location>
</feature>
<evidence type="ECO:0000313" key="8">
    <source>
        <dbReference type="EMBL" id="THJ25642.1"/>
    </source>
</evidence>
<feature type="non-terminal residue" evidence="8">
    <location>
        <position position="427"/>
    </location>
</feature>
<evidence type="ECO:0000256" key="1">
    <source>
        <dbReference type="ARBA" id="ARBA00009277"/>
    </source>
</evidence>
<dbReference type="GO" id="GO:0003677">
    <property type="term" value="F:DNA binding"/>
    <property type="evidence" value="ECO:0007669"/>
    <property type="project" value="UniProtKB-KW"/>
</dbReference>
<dbReference type="InterPro" id="IPR001584">
    <property type="entry name" value="Integrase_cat-core"/>
</dbReference>
<dbReference type="GO" id="GO:0015074">
    <property type="term" value="P:DNA integration"/>
    <property type="evidence" value="ECO:0007669"/>
    <property type="project" value="InterPro"/>
</dbReference>
<dbReference type="Gene3D" id="3.30.420.10">
    <property type="entry name" value="Ribonuclease H-like superfamily/Ribonuclease H"/>
    <property type="match status" value="1"/>
</dbReference>
<dbReference type="PANTHER" id="PTHR35004:SF8">
    <property type="entry name" value="TRANSPOSASE RV3428C-RELATED"/>
    <property type="match status" value="1"/>
</dbReference>
<accession>A0A4V3YV05</accession>
<name>A0A4V3YV05_BIFLI</name>
<dbReference type="GO" id="GO:0032196">
    <property type="term" value="P:transposition"/>
    <property type="evidence" value="ECO:0007669"/>
    <property type="project" value="UniProtKB-KW"/>
</dbReference>
<dbReference type="AlphaFoldDB" id="A0A4V3YV05"/>
<keyword evidence="4" id="KW-0233">DNA recombination</keyword>